<dbReference type="Proteomes" id="UP000000374">
    <property type="component" value="Chromosome"/>
</dbReference>
<reference evidence="5" key="1">
    <citation type="submission" date="2006-12" db="EMBL/GenBank/DDBJ databases">
        <title>Complete sequence of chromosome 1 of Verminephrobacter eiseniae EF01-2.</title>
        <authorList>
            <person name="Copeland A."/>
            <person name="Lucas S."/>
            <person name="Lapidus A."/>
            <person name="Barry K."/>
            <person name="Detter J.C."/>
            <person name="Glavina del Rio T."/>
            <person name="Dalin E."/>
            <person name="Tice H."/>
            <person name="Pitluck S."/>
            <person name="Chertkov O."/>
            <person name="Brettin T."/>
            <person name="Bruce D."/>
            <person name="Han C."/>
            <person name="Tapia R."/>
            <person name="Gilna P."/>
            <person name="Schmutz J."/>
            <person name="Larimer F."/>
            <person name="Land M."/>
            <person name="Hauser L."/>
            <person name="Kyrpides N."/>
            <person name="Kim E."/>
            <person name="Stahl D."/>
            <person name="Richardson P."/>
        </authorList>
    </citation>
    <scope>NUCLEOTIDE SEQUENCE [LARGE SCALE GENOMIC DNA]</scope>
    <source>
        <strain evidence="5">EF01-2</strain>
    </source>
</reference>
<feature type="transmembrane region" description="Helical" evidence="2">
    <location>
        <begin position="62"/>
        <end position="85"/>
    </location>
</feature>
<gene>
    <name evidence="4" type="ordered locus">Veis_2051</name>
</gene>
<dbReference type="GeneID" id="76460629"/>
<keyword evidence="2" id="KW-1133">Transmembrane helix</keyword>
<dbReference type="EMBL" id="CP000542">
    <property type="protein sequence ID" value="ABM57801.1"/>
    <property type="molecule type" value="Genomic_DNA"/>
</dbReference>
<accession>A1WJJ4</accession>
<proteinExistence type="predicted"/>
<dbReference type="AlphaFoldDB" id="A1WJJ4"/>
<feature type="transmembrane region" description="Helical" evidence="2">
    <location>
        <begin position="28"/>
        <end position="50"/>
    </location>
</feature>
<dbReference type="KEGG" id="vei:Veis_2051"/>
<organism evidence="4 5">
    <name type="scientific">Verminephrobacter eiseniae (strain EF01-2)</name>
    <dbReference type="NCBI Taxonomy" id="391735"/>
    <lineage>
        <taxon>Bacteria</taxon>
        <taxon>Pseudomonadati</taxon>
        <taxon>Pseudomonadota</taxon>
        <taxon>Betaproteobacteria</taxon>
        <taxon>Burkholderiales</taxon>
        <taxon>Comamonadaceae</taxon>
        <taxon>Verminephrobacter</taxon>
    </lineage>
</organism>
<dbReference type="eggNOG" id="COG4327">
    <property type="taxonomic scope" value="Bacteria"/>
</dbReference>
<dbReference type="NCBIfam" id="TIGR03647">
    <property type="entry name" value="Na_symport_sm"/>
    <property type="match status" value="1"/>
</dbReference>
<sequence>MMLPPPADQPDRPMASPFPPELHDVRHLWLKAGLLLLWALVSFGASYFARDLQTLVLGVWPLGYWIVAQGAVLVFIAIVVVYAWAMNRFERQDQQRQDHRRQMPEPAPGNADHPHGW</sequence>
<dbReference type="HOGENOM" id="CLU_164598_0_0_4"/>
<dbReference type="STRING" id="391735.Veis_2051"/>
<evidence type="ECO:0000256" key="2">
    <source>
        <dbReference type="SAM" id="Phobius"/>
    </source>
</evidence>
<dbReference type="Pfam" id="PF13937">
    <property type="entry name" value="DUF4212"/>
    <property type="match status" value="1"/>
</dbReference>
<feature type="region of interest" description="Disordered" evidence="1">
    <location>
        <begin position="93"/>
        <end position="117"/>
    </location>
</feature>
<keyword evidence="2" id="KW-0812">Transmembrane</keyword>
<evidence type="ECO:0000259" key="3">
    <source>
        <dbReference type="Pfam" id="PF13937"/>
    </source>
</evidence>
<dbReference type="InterPro" id="IPR019886">
    <property type="entry name" value="Na_symporter_ssu"/>
</dbReference>
<keyword evidence="5" id="KW-1185">Reference proteome</keyword>
<evidence type="ECO:0000313" key="4">
    <source>
        <dbReference type="EMBL" id="ABM57801.1"/>
    </source>
</evidence>
<keyword evidence="2" id="KW-0472">Membrane</keyword>
<protein>
    <submittedName>
        <fullName evidence="4">Membrane protein-like protein</fullName>
    </submittedName>
</protein>
<feature type="domain" description="Sodium symporter small subunit" evidence="3">
    <location>
        <begin position="26"/>
        <end position="92"/>
    </location>
</feature>
<dbReference type="RefSeq" id="WP_011809807.1">
    <property type="nucleotide sequence ID" value="NC_008786.1"/>
</dbReference>
<feature type="compositionally biased region" description="Basic and acidic residues" evidence="1">
    <location>
        <begin position="93"/>
        <end position="103"/>
    </location>
</feature>
<name>A1WJJ4_VEREI</name>
<evidence type="ECO:0000256" key="1">
    <source>
        <dbReference type="SAM" id="MobiDB-lite"/>
    </source>
</evidence>
<evidence type="ECO:0000313" key="5">
    <source>
        <dbReference type="Proteomes" id="UP000000374"/>
    </source>
</evidence>